<keyword evidence="2" id="KW-1185">Reference proteome</keyword>
<gene>
    <name evidence="1" type="ORF">Plil01_000103500</name>
</gene>
<accession>A0A9W6TA78</accession>
<protein>
    <submittedName>
        <fullName evidence="1">Unnamed protein product</fullName>
    </submittedName>
</protein>
<dbReference type="Proteomes" id="UP001165083">
    <property type="component" value="Unassembled WGS sequence"/>
</dbReference>
<dbReference type="AlphaFoldDB" id="A0A9W6TA78"/>
<organism evidence="1 2">
    <name type="scientific">Phytophthora lilii</name>
    <dbReference type="NCBI Taxonomy" id="2077276"/>
    <lineage>
        <taxon>Eukaryota</taxon>
        <taxon>Sar</taxon>
        <taxon>Stramenopiles</taxon>
        <taxon>Oomycota</taxon>
        <taxon>Peronosporomycetes</taxon>
        <taxon>Peronosporales</taxon>
        <taxon>Peronosporaceae</taxon>
        <taxon>Phytophthora</taxon>
    </lineage>
</organism>
<proteinExistence type="predicted"/>
<sequence length="357" mass="40525">MLPRWALEVKFEDAAHKRSVTYHDLCPNTPMIFFNHYWEGVPDALDWPANKPFYLMPNIEMYELESTHYWRADVILCKTALCARYLRKWFAQEGNPRGTRVVYTRHTTTNLALAAKSEVSASKAAASSAKNFSEVEFLHTAGKSIQKGTRQVLDCWLSRPDFPLLNFYMDQELYDGAFSDYENRISDSDNVRLHTGGLSAQAFGSVISQGRYFLCPSMMEGYGHYINQARSSNAFIITTDAAPMNELITPSSGALVRATTLAYGEQFMGGVSLKEHALRDVPGLVAKFERNDLCDTVVNVLKNSTSEKREERANRALQQYYFDTVFFAHKMKELRTFARATSNPSLRGKFMEDISSI</sequence>
<dbReference type="SUPFAM" id="SSF53756">
    <property type="entry name" value="UDP-Glycosyltransferase/glycogen phosphorylase"/>
    <property type="match status" value="1"/>
</dbReference>
<dbReference type="Gene3D" id="3.40.50.2000">
    <property type="entry name" value="Glycogen Phosphorylase B"/>
    <property type="match status" value="1"/>
</dbReference>
<dbReference type="OrthoDB" id="2100592at2759"/>
<name>A0A9W6TA78_9STRA</name>
<dbReference type="EMBL" id="BSXW01000033">
    <property type="protein sequence ID" value="GMF10199.1"/>
    <property type="molecule type" value="Genomic_DNA"/>
</dbReference>
<evidence type="ECO:0000313" key="2">
    <source>
        <dbReference type="Proteomes" id="UP001165083"/>
    </source>
</evidence>
<comment type="caution">
    <text evidence="1">The sequence shown here is derived from an EMBL/GenBank/DDBJ whole genome shotgun (WGS) entry which is preliminary data.</text>
</comment>
<evidence type="ECO:0000313" key="1">
    <source>
        <dbReference type="EMBL" id="GMF10199.1"/>
    </source>
</evidence>
<reference evidence="1" key="1">
    <citation type="submission" date="2023-04" db="EMBL/GenBank/DDBJ databases">
        <title>Phytophthora lilii NBRC 32176.</title>
        <authorList>
            <person name="Ichikawa N."/>
            <person name="Sato H."/>
            <person name="Tonouchi N."/>
        </authorList>
    </citation>
    <scope>NUCLEOTIDE SEQUENCE</scope>
    <source>
        <strain evidence="1">NBRC 32176</strain>
    </source>
</reference>